<keyword evidence="2" id="KW-1185">Reference proteome</keyword>
<comment type="caution">
    <text evidence="1">The sequence shown here is derived from an EMBL/GenBank/DDBJ whole genome shotgun (WGS) entry which is preliminary data.</text>
</comment>
<sequence>MHGDFQWPYGTPDGGHDGIEWSLVAQPNDNIGIKAVDIGAGHWKEWVENRPSIAFRLLIVLSQTFG</sequence>
<protein>
    <submittedName>
        <fullName evidence="1">Uncharacterized protein</fullName>
    </submittedName>
</protein>
<dbReference type="RefSeq" id="WP_180569798.1">
    <property type="nucleotide sequence ID" value="NZ_JACCKB010000029.1"/>
</dbReference>
<evidence type="ECO:0000313" key="2">
    <source>
        <dbReference type="Proteomes" id="UP000569732"/>
    </source>
</evidence>
<proteinExistence type="predicted"/>
<name>A0A853I511_9GAMM</name>
<organism evidence="1 2">
    <name type="scientific">Spartinivicinus marinus</name>
    <dbReference type="NCBI Taxonomy" id="2994442"/>
    <lineage>
        <taxon>Bacteria</taxon>
        <taxon>Pseudomonadati</taxon>
        <taxon>Pseudomonadota</taxon>
        <taxon>Gammaproteobacteria</taxon>
        <taxon>Oceanospirillales</taxon>
        <taxon>Zooshikellaceae</taxon>
        <taxon>Spartinivicinus</taxon>
    </lineage>
</organism>
<dbReference type="AlphaFoldDB" id="A0A853I511"/>
<evidence type="ECO:0000313" key="1">
    <source>
        <dbReference type="EMBL" id="NYZ67779.1"/>
    </source>
</evidence>
<reference evidence="1 2" key="1">
    <citation type="submission" date="2020-07" db="EMBL/GenBank/DDBJ databases">
        <title>Endozoicomonas sp. nov., isolated from sediment.</title>
        <authorList>
            <person name="Gu T."/>
        </authorList>
    </citation>
    <scope>NUCLEOTIDE SEQUENCE [LARGE SCALE GENOMIC DNA]</scope>
    <source>
        <strain evidence="1 2">SM1973</strain>
    </source>
</reference>
<accession>A0A853I511</accession>
<gene>
    <name evidence="1" type="ORF">H0A36_17335</name>
</gene>
<dbReference type="Proteomes" id="UP000569732">
    <property type="component" value="Unassembled WGS sequence"/>
</dbReference>
<dbReference type="EMBL" id="JACCKB010000029">
    <property type="protein sequence ID" value="NYZ67779.1"/>
    <property type="molecule type" value="Genomic_DNA"/>
</dbReference>